<gene>
    <name evidence="1" type="ORF">CECT5772_03654</name>
</gene>
<dbReference type="AlphaFoldDB" id="A0A922NVI2"/>
<name>A0A922NVI2_9STRE</name>
<evidence type="ECO:0000313" key="1">
    <source>
        <dbReference type="EMBL" id="KED04776.1"/>
    </source>
</evidence>
<proteinExistence type="predicted"/>
<accession>A0A922NVI2</accession>
<evidence type="ECO:0000313" key="2">
    <source>
        <dbReference type="Proteomes" id="UP000028704"/>
    </source>
</evidence>
<reference evidence="1 2" key="1">
    <citation type="journal article" date="2014" name="Int. J. Syst. Evol. Microbiol.">
        <title>Phylogenomics and the dynamic genome evolution of the genus Streptococcus.</title>
        <authorList>
            <consortium name="The Broad Institute Genome Sequencing Platform"/>
            <person name="Richards V.P."/>
            <person name="Palmer S.R."/>
            <person name="Pavinski Bitar P.D."/>
            <person name="Qin X."/>
            <person name="Weinstock G.M."/>
            <person name="Highlander S.K."/>
            <person name="Town C.D."/>
            <person name="Burne R.A."/>
            <person name="Stanhope M.J."/>
        </authorList>
    </citation>
    <scope>NUCLEOTIDE SEQUENCE [LARGE SCALE GENOMIC DNA]</scope>
    <source>
        <strain evidence="1 2">CECT 5772</strain>
    </source>
</reference>
<dbReference type="EMBL" id="AWEX01000028">
    <property type="protein sequence ID" value="KED04776.1"/>
    <property type="molecule type" value="Genomic_DNA"/>
</dbReference>
<dbReference type="Proteomes" id="UP000028704">
    <property type="component" value="Unassembled WGS sequence"/>
</dbReference>
<organism evidence="1 2">
    <name type="scientific">Streptococcus equi subsp. ruminatorum CECT 5772</name>
    <dbReference type="NCBI Taxonomy" id="1051981"/>
    <lineage>
        <taxon>Bacteria</taxon>
        <taxon>Bacillati</taxon>
        <taxon>Bacillota</taxon>
        <taxon>Bacilli</taxon>
        <taxon>Lactobacillales</taxon>
        <taxon>Streptococcaceae</taxon>
        <taxon>Streptococcus</taxon>
    </lineage>
</organism>
<comment type="caution">
    <text evidence="1">The sequence shown here is derived from an EMBL/GenBank/DDBJ whole genome shotgun (WGS) entry which is preliminary data.</text>
</comment>
<protein>
    <submittedName>
        <fullName evidence="1">Uncharacterized protein</fullName>
    </submittedName>
</protein>
<sequence length="38" mass="4068">MLTSTSAIRQAACKVMLLLKASSGFLSPKAIICWAKLD</sequence>